<evidence type="ECO:0000256" key="1">
    <source>
        <dbReference type="ARBA" id="ARBA00004123"/>
    </source>
</evidence>
<comment type="caution">
    <text evidence="5">The sequence shown here is derived from an EMBL/GenBank/DDBJ whole genome shotgun (WGS) entry which is preliminary data.</text>
</comment>
<feature type="compositionally biased region" description="Acidic residues" evidence="4">
    <location>
        <begin position="159"/>
        <end position="194"/>
    </location>
</feature>
<evidence type="ECO:0000256" key="4">
    <source>
        <dbReference type="SAM" id="MobiDB-lite"/>
    </source>
</evidence>
<dbReference type="PANTHER" id="PTHR15367:SF2">
    <property type="entry name" value="DNA-DIRECTED RNA POLYMERASE III SUBUNIT"/>
    <property type="match status" value="1"/>
</dbReference>
<evidence type="ECO:0000313" key="6">
    <source>
        <dbReference type="Proteomes" id="UP001608902"/>
    </source>
</evidence>
<proteinExistence type="inferred from homology"/>
<dbReference type="Proteomes" id="UP001608902">
    <property type="component" value="Unassembled WGS sequence"/>
</dbReference>
<feature type="compositionally biased region" description="Basic and acidic residues" evidence="4">
    <location>
        <begin position="140"/>
        <end position="158"/>
    </location>
</feature>
<evidence type="ECO:0000256" key="3">
    <source>
        <dbReference type="ARBA" id="ARBA00023242"/>
    </source>
</evidence>
<reference evidence="5 6" key="1">
    <citation type="submission" date="2024-08" db="EMBL/GenBank/DDBJ databases">
        <title>Gnathostoma spinigerum genome.</title>
        <authorList>
            <person name="Gonzalez-Bertolin B."/>
            <person name="Monzon S."/>
            <person name="Zaballos A."/>
            <person name="Jimenez P."/>
            <person name="Dekumyoy P."/>
            <person name="Varona S."/>
            <person name="Cuesta I."/>
            <person name="Sumanam S."/>
            <person name="Adisakwattana P."/>
            <person name="Gasser R.B."/>
            <person name="Hernandez-Gonzalez A."/>
            <person name="Young N.D."/>
            <person name="Perteguer M.J."/>
        </authorList>
    </citation>
    <scope>NUCLEOTIDE SEQUENCE [LARGE SCALE GENOMIC DNA]</scope>
    <source>
        <strain evidence="5">AL3</strain>
        <tissue evidence="5">Liver</tissue>
    </source>
</reference>
<keyword evidence="6" id="KW-1185">Reference proteome</keyword>
<evidence type="ECO:0000256" key="2">
    <source>
        <dbReference type="ARBA" id="ARBA00008352"/>
    </source>
</evidence>
<dbReference type="InterPro" id="IPR024661">
    <property type="entry name" value="RNA_pol_III_Rpc31"/>
</dbReference>
<dbReference type="AlphaFoldDB" id="A0ABD6EZK2"/>
<feature type="region of interest" description="Disordered" evidence="4">
    <location>
        <begin position="118"/>
        <end position="222"/>
    </location>
</feature>
<comment type="subcellular location">
    <subcellularLocation>
        <location evidence="1">Nucleus</location>
    </subcellularLocation>
</comment>
<protein>
    <recommendedName>
        <fullName evidence="7">DNA-directed RNA polymerase III subunit</fullName>
    </recommendedName>
</protein>
<dbReference type="EMBL" id="JBGFUD010008526">
    <property type="protein sequence ID" value="MFH4982117.1"/>
    <property type="molecule type" value="Genomic_DNA"/>
</dbReference>
<dbReference type="PANTHER" id="PTHR15367">
    <property type="entry name" value="DNA-DIRECTED RNA POLYMERASE III"/>
    <property type="match status" value="1"/>
</dbReference>
<gene>
    <name evidence="5" type="ORF">AB6A40_008826</name>
</gene>
<keyword evidence="3" id="KW-0539">Nucleus</keyword>
<name>A0ABD6EZK2_9BILA</name>
<sequence length="222" mass="25774">MSKGGRVPSSGSGVRAVANALGIARHEMNAFTKIITEAPQLYPAVTKTILPLSNSDELQYMAELRQEVLNRFRESAFYLEQPEVIGDIRRYTDKYRSIEKEKFEPDWSRLPSELYWRPSKQPKETAKKRKRTYADGNANVEEKLAELEKKENKGVTENEDHEDEEEEEDSEREERNENDDQEPLSDDDYLEEDNDYIHNYFDNGEDYGDAGSDDNLDNDNTF</sequence>
<evidence type="ECO:0000313" key="5">
    <source>
        <dbReference type="EMBL" id="MFH4982117.1"/>
    </source>
</evidence>
<evidence type="ECO:0008006" key="7">
    <source>
        <dbReference type="Google" id="ProtNLM"/>
    </source>
</evidence>
<accession>A0ABD6EZK2</accession>
<dbReference type="Pfam" id="PF11705">
    <property type="entry name" value="RNA_pol_3_Rpc31"/>
    <property type="match status" value="1"/>
</dbReference>
<dbReference type="GO" id="GO:0005634">
    <property type="term" value="C:nucleus"/>
    <property type="evidence" value="ECO:0007669"/>
    <property type="project" value="UniProtKB-SubCell"/>
</dbReference>
<comment type="similarity">
    <text evidence="2">Belongs to the eukaryotic RPC7 RNA polymerase subunit family.</text>
</comment>
<organism evidence="5 6">
    <name type="scientific">Gnathostoma spinigerum</name>
    <dbReference type="NCBI Taxonomy" id="75299"/>
    <lineage>
        <taxon>Eukaryota</taxon>
        <taxon>Metazoa</taxon>
        <taxon>Ecdysozoa</taxon>
        <taxon>Nematoda</taxon>
        <taxon>Chromadorea</taxon>
        <taxon>Rhabditida</taxon>
        <taxon>Spirurina</taxon>
        <taxon>Gnathostomatomorpha</taxon>
        <taxon>Gnathostomatoidea</taxon>
        <taxon>Gnathostomatidae</taxon>
        <taxon>Gnathostoma</taxon>
    </lineage>
</organism>
<feature type="compositionally biased region" description="Acidic residues" evidence="4">
    <location>
        <begin position="203"/>
        <end position="222"/>
    </location>
</feature>